<evidence type="ECO:0000256" key="10">
    <source>
        <dbReference type="ARBA" id="ARBA00023242"/>
    </source>
</evidence>
<comment type="function">
    <text evidence="12">Transposase-derived protein that may have nuclease activity. Does not have transposase activity.</text>
</comment>
<gene>
    <name evidence="14" type="ORF">Zmor_014921</name>
</gene>
<proteinExistence type="inferred from homology"/>
<comment type="cofactor">
    <cofactor evidence="1">
        <name>a divalent metal cation</name>
        <dbReference type="ChEBI" id="CHEBI:60240"/>
    </cofactor>
</comment>
<dbReference type="AlphaFoldDB" id="A0AA38IGY9"/>
<evidence type="ECO:0000313" key="14">
    <source>
        <dbReference type="EMBL" id="KAJ3655810.1"/>
    </source>
</evidence>
<dbReference type="GO" id="GO:0005737">
    <property type="term" value="C:cytoplasm"/>
    <property type="evidence" value="ECO:0007669"/>
    <property type="project" value="UniProtKB-SubCell"/>
</dbReference>
<evidence type="ECO:0000256" key="8">
    <source>
        <dbReference type="ARBA" id="ARBA00022723"/>
    </source>
</evidence>
<dbReference type="PANTHER" id="PTHR22930">
    <property type="match status" value="1"/>
</dbReference>
<keyword evidence="9" id="KW-0378">Hydrolase</keyword>
<keyword evidence="6" id="KW-0963">Cytoplasm</keyword>
<dbReference type="EMBL" id="JALNTZ010000004">
    <property type="protein sequence ID" value="KAJ3655810.1"/>
    <property type="molecule type" value="Genomic_DNA"/>
</dbReference>
<dbReference type="Proteomes" id="UP001168821">
    <property type="component" value="Unassembled WGS sequence"/>
</dbReference>
<evidence type="ECO:0000259" key="13">
    <source>
        <dbReference type="Pfam" id="PF13359"/>
    </source>
</evidence>
<organism evidence="14 15">
    <name type="scientific">Zophobas morio</name>
    <dbReference type="NCBI Taxonomy" id="2755281"/>
    <lineage>
        <taxon>Eukaryota</taxon>
        <taxon>Metazoa</taxon>
        <taxon>Ecdysozoa</taxon>
        <taxon>Arthropoda</taxon>
        <taxon>Hexapoda</taxon>
        <taxon>Insecta</taxon>
        <taxon>Pterygota</taxon>
        <taxon>Neoptera</taxon>
        <taxon>Endopterygota</taxon>
        <taxon>Coleoptera</taxon>
        <taxon>Polyphaga</taxon>
        <taxon>Cucujiformia</taxon>
        <taxon>Tenebrionidae</taxon>
        <taxon>Zophobas</taxon>
    </lineage>
</organism>
<dbReference type="Pfam" id="PF13359">
    <property type="entry name" value="DDE_Tnp_4"/>
    <property type="match status" value="1"/>
</dbReference>
<evidence type="ECO:0000256" key="4">
    <source>
        <dbReference type="ARBA" id="ARBA00006958"/>
    </source>
</evidence>
<dbReference type="PRINTS" id="PR02086">
    <property type="entry name" value="PUTNUCHARBI1"/>
</dbReference>
<protein>
    <recommendedName>
        <fullName evidence="5">Putative nuclease HARBI1</fullName>
    </recommendedName>
    <alternativeName>
        <fullName evidence="11">Harbinger transposase-derived nuclease</fullName>
    </alternativeName>
</protein>
<name>A0AA38IGY9_9CUCU</name>
<evidence type="ECO:0000256" key="3">
    <source>
        <dbReference type="ARBA" id="ARBA00004496"/>
    </source>
</evidence>
<feature type="domain" description="DDE Tnp4" evidence="13">
    <location>
        <begin position="152"/>
        <end position="302"/>
    </location>
</feature>
<keyword evidence="15" id="KW-1185">Reference proteome</keyword>
<evidence type="ECO:0000256" key="2">
    <source>
        <dbReference type="ARBA" id="ARBA00004123"/>
    </source>
</evidence>
<dbReference type="PANTHER" id="PTHR22930:SF289">
    <property type="entry name" value="DDE TNP4 DOMAIN-CONTAINING PROTEIN-RELATED"/>
    <property type="match status" value="1"/>
</dbReference>
<evidence type="ECO:0000256" key="5">
    <source>
        <dbReference type="ARBA" id="ARBA00015519"/>
    </source>
</evidence>
<evidence type="ECO:0000256" key="12">
    <source>
        <dbReference type="ARBA" id="ARBA00045850"/>
    </source>
</evidence>
<dbReference type="InterPro" id="IPR026103">
    <property type="entry name" value="HARBI1_animal"/>
</dbReference>
<accession>A0AA38IGY9</accession>
<comment type="caution">
    <text evidence="14">The sequence shown here is derived from an EMBL/GenBank/DDBJ whole genome shotgun (WGS) entry which is preliminary data.</text>
</comment>
<keyword evidence="10" id="KW-0539">Nucleus</keyword>
<dbReference type="GO" id="GO:0016787">
    <property type="term" value="F:hydrolase activity"/>
    <property type="evidence" value="ECO:0007669"/>
    <property type="project" value="UniProtKB-KW"/>
</dbReference>
<reference evidence="14" key="1">
    <citation type="journal article" date="2023" name="G3 (Bethesda)">
        <title>Whole genome assemblies of Zophobas morio and Tenebrio molitor.</title>
        <authorList>
            <person name="Kaur S."/>
            <person name="Stinson S.A."/>
            <person name="diCenzo G.C."/>
        </authorList>
    </citation>
    <scope>NUCLEOTIDE SEQUENCE</scope>
    <source>
        <strain evidence="14">QUZm001</strain>
    </source>
</reference>
<evidence type="ECO:0000256" key="6">
    <source>
        <dbReference type="ARBA" id="ARBA00022490"/>
    </source>
</evidence>
<keyword evidence="7" id="KW-0540">Nuclease</keyword>
<evidence type="ECO:0000313" key="15">
    <source>
        <dbReference type="Proteomes" id="UP001168821"/>
    </source>
</evidence>
<keyword evidence="8" id="KW-0479">Metal-binding</keyword>
<comment type="subcellular location">
    <subcellularLocation>
        <location evidence="3">Cytoplasm</location>
    </subcellularLocation>
    <subcellularLocation>
        <location evidence="2">Nucleus</location>
    </subcellularLocation>
</comment>
<evidence type="ECO:0000256" key="11">
    <source>
        <dbReference type="ARBA" id="ARBA00030126"/>
    </source>
</evidence>
<dbReference type="GO" id="GO:0004518">
    <property type="term" value="F:nuclease activity"/>
    <property type="evidence" value="ECO:0007669"/>
    <property type="project" value="UniProtKB-KW"/>
</dbReference>
<comment type="similarity">
    <text evidence="4">Belongs to the HARBI1 family.</text>
</comment>
<dbReference type="InterPro" id="IPR045249">
    <property type="entry name" value="HARBI1-like"/>
</dbReference>
<evidence type="ECO:0000256" key="1">
    <source>
        <dbReference type="ARBA" id="ARBA00001968"/>
    </source>
</evidence>
<dbReference type="GO" id="GO:0046872">
    <property type="term" value="F:metal ion binding"/>
    <property type="evidence" value="ECO:0007669"/>
    <property type="project" value="UniProtKB-KW"/>
</dbReference>
<evidence type="ECO:0000256" key="7">
    <source>
        <dbReference type="ARBA" id="ARBA00022722"/>
    </source>
</evidence>
<sequence>MDFDAFEDDLEVLELIEVEIPRQIYLRADHFHDLPDLQFFQRFRLTKETVLYLLAQIEHHLEFPNDRNAAVAPINQLLTTLRLFSTGGHLSSVADYMGMHLSTVSRIVKKVSEAIARLYPQIIKMPRTRMELRRTQNKFFEISRFPRVIGAIDGTHIKIESPGVEHAEVFRNRKDYFSINVQAMCNAEMKFINVVARWPGSTHDATIFNNSNIRRDFEQRIYPNCIILGDSGYPVRRYFLTPMLNPQTQGEQLYNEAHIRTRNVIERRFGVWKRRFPILAYGCRLKQDTVLAVIIACAVLHNIARERGEEDPPLPAEINQHELQQLIEAGNIPEVPAAINGRERRGAGHEFRRSYITNFFNRQH</sequence>
<evidence type="ECO:0000256" key="9">
    <source>
        <dbReference type="ARBA" id="ARBA00022801"/>
    </source>
</evidence>
<dbReference type="GO" id="GO:0005634">
    <property type="term" value="C:nucleus"/>
    <property type="evidence" value="ECO:0007669"/>
    <property type="project" value="UniProtKB-SubCell"/>
</dbReference>
<dbReference type="InterPro" id="IPR027806">
    <property type="entry name" value="HARBI1_dom"/>
</dbReference>